<feature type="domain" description="GST N-terminal" evidence="1">
    <location>
        <begin position="1"/>
        <end position="81"/>
    </location>
</feature>
<dbReference type="Pfam" id="PF02798">
    <property type="entry name" value="GST_N"/>
    <property type="match status" value="1"/>
</dbReference>
<dbReference type="SFLD" id="SFLDG01150">
    <property type="entry name" value="Main.1:_Beta-like"/>
    <property type="match status" value="1"/>
</dbReference>
<evidence type="ECO:0000259" key="2">
    <source>
        <dbReference type="PROSITE" id="PS50405"/>
    </source>
</evidence>
<dbReference type="InterPro" id="IPR010987">
    <property type="entry name" value="Glutathione-S-Trfase_C-like"/>
</dbReference>
<dbReference type="CDD" id="cd03057">
    <property type="entry name" value="GST_N_Beta"/>
    <property type="match status" value="1"/>
</dbReference>
<gene>
    <name evidence="3" type="ORF">OIHEL45_07870</name>
</gene>
<evidence type="ECO:0000259" key="1">
    <source>
        <dbReference type="PROSITE" id="PS50404"/>
    </source>
</evidence>
<accession>A0ABM9XB47</accession>
<dbReference type="SFLD" id="SFLDS00019">
    <property type="entry name" value="Glutathione_Transferase_(cytos"/>
    <property type="match status" value="1"/>
</dbReference>
<evidence type="ECO:0000313" key="3">
    <source>
        <dbReference type="EMBL" id="EDQ06718.1"/>
    </source>
</evidence>
<dbReference type="PROSITE" id="PS50404">
    <property type="entry name" value="GST_NTER"/>
    <property type="match status" value="1"/>
</dbReference>
<dbReference type="InterPro" id="IPR036282">
    <property type="entry name" value="Glutathione-S-Trfase_C_sf"/>
</dbReference>
<dbReference type="PANTHER" id="PTHR44051">
    <property type="entry name" value="GLUTATHIONE S-TRANSFERASE-RELATED"/>
    <property type="match status" value="1"/>
</dbReference>
<dbReference type="InterPro" id="IPR040079">
    <property type="entry name" value="Glutathione_S-Trfase"/>
</dbReference>
<dbReference type="CDD" id="cd03188">
    <property type="entry name" value="GST_C_Beta"/>
    <property type="match status" value="1"/>
</dbReference>
<dbReference type="PANTHER" id="PTHR44051:SF8">
    <property type="entry name" value="GLUTATHIONE S-TRANSFERASE GSTA"/>
    <property type="match status" value="1"/>
</dbReference>
<dbReference type="Gene3D" id="1.20.1050.10">
    <property type="match status" value="1"/>
</dbReference>
<feature type="domain" description="GST C-terminal" evidence="2">
    <location>
        <begin position="86"/>
        <end position="207"/>
    </location>
</feature>
<dbReference type="InterPro" id="IPR036249">
    <property type="entry name" value="Thioredoxin-like_sf"/>
</dbReference>
<dbReference type="PROSITE" id="PS50405">
    <property type="entry name" value="GST_CTER"/>
    <property type="match status" value="1"/>
</dbReference>
<dbReference type="Proteomes" id="UP000003257">
    <property type="component" value="Unassembled WGS sequence"/>
</dbReference>
<proteinExistence type="predicted"/>
<dbReference type="SUPFAM" id="SSF47616">
    <property type="entry name" value="GST C-terminal domain-like"/>
    <property type="match status" value="1"/>
</dbReference>
<dbReference type="InterPro" id="IPR004045">
    <property type="entry name" value="Glutathione_S-Trfase_N"/>
</dbReference>
<reference evidence="3 4" key="1">
    <citation type="submission" date="2007-11" db="EMBL/GenBank/DDBJ databases">
        <authorList>
            <person name="Wagner-Dobler I."/>
            <person name="Ferriera S."/>
            <person name="Johnson J."/>
            <person name="Kravitz S."/>
            <person name="Beeson K."/>
            <person name="Sutton G."/>
            <person name="Rogers Y.-H."/>
            <person name="Friedman R."/>
            <person name="Frazier M."/>
            <person name="Venter J.C."/>
        </authorList>
    </citation>
    <scope>NUCLEOTIDE SEQUENCE [LARGE SCALE GENOMIC DNA]</scope>
    <source>
        <strain evidence="3 4">HEL-45</strain>
    </source>
</reference>
<dbReference type="SFLD" id="SFLDG00358">
    <property type="entry name" value="Main_(cytGST)"/>
    <property type="match status" value="1"/>
</dbReference>
<dbReference type="Gene3D" id="3.40.30.10">
    <property type="entry name" value="Glutaredoxin"/>
    <property type="match status" value="1"/>
</dbReference>
<evidence type="ECO:0000313" key="4">
    <source>
        <dbReference type="Proteomes" id="UP000003257"/>
    </source>
</evidence>
<dbReference type="SUPFAM" id="SSF52833">
    <property type="entry name" value="Thioredoxin-like"/>
    <property type="match status" value="1"/>
</dbReference>
<name>A0ABM9XB47_9RHOB</name>
<dbReference type="EMBL" id="ABID01000001">
    <property type="protein sequence ID" value="EDQ06718.1"/>
    <property type="molecule type" value="Genomic_DNA"/>
</dbReference>
<comment type="caution">
    <text evidence="3">The sequence shown here is derived from an EMBL/GenBank/DDBJ whole genome shotgun (WGS) entry which is preliminary data.</text>
</comment>
<protein>
    <submittedName>
        <fullName evidence="3">Glutathione S-transferase</fullName>
    </submittedName>
</protein>
<dbReference type="RefSeq" id="WP_007118787.1">
    <property type="nucleotide sequence ID" value="NZ_ABID01000001.1"/>
</dbReference>
<sequence>MLKLHYAPGTISVAVALALEEAGLSYEPVKVDFATAEQTAAPYLALNPKGRVPTLVTEAGTALTETGALLEYVATRAPDASLVPTDPDAAGHMRGVMYYLASTMHVAHAHKMRGHRWADQQSSFDDMTAKVPQTMAECAAYIENNAFLGDYVAGDSLSLADPYLFVVSCWLKGDGVDRADFPKLDAFAARMEDRASVKTIRDKGMLA</sequence>
<keyword evidence="4" id="KW-1185">Reference proteome</keyword>
<organism evidence="3 4">
    <name type="scientific">Sulfitobacter indolifex HEL-45</name>
    <dbReference type="NCBI Taxonomy" id="391624"/>
    <lineage>
        <taxon>Bacteria</taxon>
        <taxon>Pseudomonadati</taxon>
        <taxon>Pseudomonadota</taxon>
        <taxon>Alphaproteobacteria</taxon>
        <taxon>Rhodobacterales</taxon>
        <taxon>Roseobacteraceae</taxon>
        <taxon>Sulfitobacter</taxon>
    </lineage>
</organism>